<reference evidence="8" key="1">
    <citation type="submission" date="2015-10" db="EMBL/GenBank/DDBJ databases">
        <authorList>
            <person name="Gilbert D.G."/>
        </authorList>
    </citation>
    <scope>NUCLEOTIDE SEQUENCE</scope>
</reference>
<dbReference type="InterPro" id="IPR036188">
    <property type="entry name" value="FAD/NAD-bd_sf"/>
</dbReference>
<evidence type="ECO:0000256" key="3">
    <source>
        <dbReference type="ARBA" id="ARBA00022630"/>
    </source>
</evidence>
<dbReference type="Pfam" id="PF01494">
    <property type="entry name" value="FAD_binding_3"/>
    <property type="match status" value="1"/>
</dbReference>
<accession>A0A160TUM4</accession>
<gene>
    <name evidence="8" type="ORF">MGWOODY_XGa2016</name>
</gene>
<evidence type="ECO:0000256" key="2">
    <source>
        <dbReference type="ARBA" id="ARBA00005349"/>
    </source>
</evidence>
<dbReference type="AlphaFoldDB" id="A0A160TUM4"/>
<dbReference type="InterPro" id="IPR018168">
    <property type="entry name" value="Ubi_Hdrlase_CS"/>
</dbReference>
<feature type="domain" description="FAD-binding" evidence="7">
    <location>
        <begin position="4"/>
        <end position="348"/>
    </location>
</feature>
<dbReference type="SUPFAM" id="SSF51905">
    <property type="entry name" value="FAD/NAD(P)-binding domain"/>
    <property type="match status" value="1"/>
</dbReference>
<comment type="cofactor">
    <cofactor evidence="1">
        <name>FAD</name>
        <dbReference type="ChEBI" id="CHEBI:57692"/>
    </cofactor>
</comment>
<dbReference type="EC" id="1.14.13.-" evidence="8"/>
<evidence type="ECO:0000313" key="8">
    <source>
        <dbReference type="EMBL" id="CUS54064.1"/>
    </source>
</evidence>
<organism evidence="8">
    <name type="scientific">hydrothermal vent metagenome</name>
    <dbReference type="NCBI Taxonomy" id="652676"/>
    <lineage>
        <taxon>unclassified sequences</taxon>
        <taxon>metagenomes</taxon>
        <taxon>ecological metagenomes</taxon>
    </lineage>
</organism>
<proteinExistence type="inferred from homology"/>
<comment type="similarity">
    <text evidence="2">Belongs to the UbiH/COQ6 family.</text>
</comment>
<dbReference type="Gene3D" id="3.50.50.60">
    <property type="entry name" value="FAD/NAD(P)-binding domain"/>
    <property type="match status" value="2"/>
</dbReference>
<dbReference type="GO" id="GO:0006744">
    <property type="term" value="P:ubiquinone biosynthetic process"/>
    <property type="evidence" value="ECO:0007669"/>
    <property type="project" value="InterPro"/>
</dbReference>
<dbReference type="EMBL" id="CZRL01000100">
    <property type="protein sequence ID" value="CUS54064.1"/>
    <property type="molecule type" value="Genomic_DNA"/>
</dbReference>
<name>A0A160TUM4_9ZZZZ</name>
<evidence type="ECO:0000256" key="4">
    <source>
        <dbReference type="ARBA" id="ARBA00022827"/>
    </source>
</evidence>
<dbReference type="InterPro" id="IPR010971">
    <property type="entry name" value="UbiH/COQ6"/>
</dbReference>
<dbReference type="NCBIfam" id="TIGR01988">
    <property type="entry name" value="Ubi-OHases"/>
    <property type="match status" value="1"/>
</dbReference>
<sequence>MAHETDVVIIGGGLVGASLALALEPLELSIDVLESIPFNHDAQPSFDERTIALTFGSRRVFEAIGIWSEIATDACPIHSIHVSDQGHFGCTHLDRSLINTDALGYVVPSRTLGHALLNRLQDSISIRYHAPAVVASLQTDGDFVNVQVDNASGDRKARLAVLADGGRSPLGQQIGIRRLEKSYPEVVLVAMVATDQDHQHRAYERFTRHGPLALLPAGHQRFALAWTLPETTAKAYAELSNDDFLSRLQMSFGERAGVFCHVGKRNTYAVGLTELYQPVSGRVVAIGNAAHIVHPVAGQGFNLGLRDVAELAENLFAATEHHQDLGSMAVLSHYADHRRAQTRRVQHFTDGLLRVFSNDYPGLNLLRSAGLQTLDMMPGVKRHLLRRTAGLRGPLPQLARGLPLRLN</sequence>
<dbReference type="InterPro" id="IPR051205">
    <property type="entry name" value="UbiH/COQ6_monooxygenase"/>
</dbReference>
<keyword evidence="6" id="KW-0503">Monooxygenase</keyword>
<keyword evidence="4" id="KW-0274">FAD</keyword>
<dbReference type="NCBIfam" id="NF004356">
    <property type="entry name" value="PRK05732.1"/>
    <property type="match status" value="1"/>
</dbReference>
<evidence type="ECO:0000256" key="5">
    <source>
        <dbReference type="ARBA" id="ARBA00023002"/>
    </source>
</evidence>
<evidence type="ECO:0000256" key="6">
    <source>
        <dbReference type="ARBA" id="ARBA00023033"/>
    </source>
</evidence>
<evidence type="ECO:0000259" key="7">
    <source>
        <dbReference type="Pfam" id="PF01494"/>
    </source>
</evidence>
<keyword evidence="3" id="KW-0285">Flavoprotein</keyword>
<dbReference type="PROSITE" id="PS01304">
    <property type="entry name" value="UBIH"/>
    <property type="match status" value="1"/>
</dbReference>
<dbReference type="PANTHER" id="PTHR43876">
    <property type="entry name" value="UBIQUINONE BIOSYNTHESIS MONOOXYGENASE COQ6, MITOCHONDRIAL"/>
    <property type="match status" value="1"/>
</dbReference>
<evidence type="ECO:0000256" key="1">
    <source>
        <dbReference type="ARBA" id="ARBA00001974"/>
    </source>
</evidence>
<protein>
    <submittedName>
        <fullName evidence="8">2-octaprenyl-6-methoxyphenol hydroxylase</fullName>
        <ecNumber evidence="8">1.14.13.-</ecNumber>
    </submittedName>
</protein>
<dbReference type="InterPro" id="IPR011295">
    <property type="entry name" value="UbiH"/>
</dbReference>
<dbReference type="GO" id="GO:0008681">
    <property type="term" value="F:2-octaprenyl-6-methoxyphenol hydroxylase activity"/>
    <property type="evidence" value="ECO:0007669"/>
    <property type="project" value="InterPro"/>
</dbReference>
<dbReference type="GO" id="GO:0071949">
    <property type="term" value="F:FAD binding"/>
    <property type="evidence" value="ECO:0007669"/>
    <property type="project" value="InterPro"/>
</dbReference>
<dbReference type="PRINTS" id="PR00420">
    <property type="entry name" value="RNGMNOXGNASE"/>
</dbReference>
<dbReference type="NCBIfam" id="TIGR01984">
    <property type="entry name" value="UbiH"/>
    <property type="match status" value="1"/>
</dbReference>
<dbReference type="PANTHER" id="PTHR43876:SF8">
    <property type="entry name" value="2-OCTAPRENYL-6-METHOXYPHENOL HYDROXYLASE"/>
    <property type="match status" value="1"/>
</dbReference>
<dbReference type="InterPro" id="IPR002938">
    <property type="entry name" value="FAD-bd"/>
</dbReference>
<keyword evidence="5 8" id="KW-0560">Oxidoreductase</keyword>